<keyword evidence="4 14" id="KW-1134">Transmembrane beta strand</keyword>
<dbReference type="Gene3D" id="2.170.130.10">
    <property type="entry name" value="TonB-dependent receptor, plug domain"/>
    <property type="match status" value="1"/>
</dbReference>
<dbReference type="GO" id="GO:0015344">
    <property type="term" value="F:siderophore uptake transmembrane transporter activity"/>
    <property type="evidence" value="ECO:0007669"/>
    <property type="project" value="TreeGrafter"/>
</dbReference>
<evidence type="ECO:0000256" key="7">
    <source>
        <dbReference type="ARBA" id="ARBA00022729"/>
    </source>
</evidence>
<dbReference type="RefSeq" id="WP_015830243.1">
    <property type="nucleotide sequence ID" value="NC_012969.1"/>
</dbReference>
<keyword evidence="19" id="KW-1185">Reference proteome</keyword>
<evidence type="ECO:0000256" key="4">
    <source>
        <dbReference type="ARBA" id="ARBA00022452"/>
    </source>
</evidence>
<evidence type="ECO:0000313" key="19">
    <source>
        <dbReference type="Proteomes" id="UP000002743"/>
    </source>
</evidence>
<dbReference type="Proteomes" id="UP000002743">
    <property type="component" value="Chromosome"/>
</dbReference>
<reference evidence="18 19" key="2">
    <citation type="journal article" date="2011" name="J. Bacteriol.">
        <title>Genomes of three methylotrophs from a single niche uncover genetic and metabolic divergence of Methylophilaceae.</title>
        <authorList>
            <person name="Lapidus A."/>
            <person name="Clum A."/>
            <person name="Labutti K."/>
            <person name="Kaluzhnaya M.G."/>
            <person name="Lim S."/>
            <person name="Beck D.A."/>
            <person name="Glavina Del Rio T."/>
            <person name="Nolan M."/>
            <person name="Mavromatis K."/>
            <person name="Huntemann M."/>
            <person name="Lucas S."/>
            <person name="Lidstrom M.E."/>
            <person name="Ivanova N."/>
            <person name="Chistoserdova L."/>
        </authorList>
    </citation>
    <scope>NUCLEOTIDE SEQUENCE [LARGE SCALE GENOMIC DNA]</scope>
    <source>
        <strain evidence="18 19">SIP3-4</strain>
    </source>
</reference>
<dbReference type="FunFam" id="2.170.130.10:FF:000001">
    <property type="entry name" value="Catecholate siderophore TonB-dependent receptor"/>
    <property type="match status" value="1"/>
</dbReference>
<dbReference type="HOGENOM" id="CLU_008287_9_0_4"/>
<keyword evidence="11 14" id="KW-0472">Membrane</keyword>
<dbReference type="SMART" id="SM00965">
    <property type="entry name" value="STN"/>
    <property type="match status" value="1"/>
</dbReference>
<evidence type="ECO:0000256" key="8">
    <source>
        <dbReference type="ARBA" id="ARBA00023004"/>
    </source>
</evidence>
<evidence type="ECO:0000313" key="18">
    <source>
        <dbReference type="EMBL" id="ACT50824.1"/>
    </source>
</evidence>
<comment type="similarity">
    <text evidence="2 14 15">Belongs to the TonB-dependent receptor family.</text>
</comment>
<name>C6XE49_METGS</name>
<evidence type="ECO:0000256" key="11">
    <source>
        <dbReference type="ARBA" id="ARBA00023136"/>
    </source>
</evidence>
<feature type="region of interest" description="Disordered" evidence="16">
    <location>
        <begin position="123"/>
        <end position="157"/>
    </location>
</feature>
<evidence type="ECO:0000256" key="12">
    <source>
        <dbReference type="ARBA" id="ARBA00023170"/>
    </source>
</evidence>
<dbReference type="KEGG" id="mei:Msip34_1579"/>
<evidence type="ECO:0000256" key="2">
    <source>
        <dbReference type="ARBA" id="ARBA00009810"/>
    </source>
</evidence>
<evidence type="ECO:0000256" key="15">
    <source>
        <dbReference type="RuleBase" id="RU003357"/>
    </source>
</evidence>
<feature type="domain" description="Secretin/TonB short N-terminal" evidence="17">
    <location>
        <begin position="72"/>
        <end position="123"/>
    </location>
</feature>
<dbReference type="CDD" id="cd01347">
    <property type="entry name" value="ligand_gated_channel"/>
    <property type="match status" value="1"/>
</dbReference>
<keyword evidence="12 18" id="KW-0675">Receptor</keyword>
<dbReference type="AlphaFoldDB" id="C6XE49"/>
<keyword evidence="13 14" id="KW-0998">Cell outer membrane</keyword>
<keyword evidence="8" id="KW-0408">Iron</keyword>
<accession>C6XE49</accession>
<dbReference type="FunFam" id="2.40.170.20:FF:000005">
    <property type="entry name" value="TonB-dependent siderophore receptor"/>
    <property type="match status" value="1"/>
</dbReference>
<keyword evidence="5" id="KW-0410">Iron transport</keyword>
<dbReference type="eggNOG" id="COG4773">
    <property type="taxonomic scope" value="Bacteria"/>
</dbReference>
<evidence type="ECO:0000256" key="16">
    <source>
        <dbReference type="SAM" id="MobiDB-lite"/>
    </source>
</evidence>
<dbReference type="InterPro" id="IPR011662">
    <property type="entry name" value="Secretin/TonB_short_N"/>
</dbReference>
<gene>
    <name evidence="18" type="ordered locus">Msip34_1579</name>
</gene>
<protein>
    <submittedName>
        <fullName evidence="18">TonB-dependent siderophore receptor</fullName>
    </submittedName>
</protein>
<keyword evidence="9" id="KW-0406">Ion transport</keyword>
<evidence type="ECO:0000256" key="5">
    <source>
        <dbReference type="ARBA" id="ARBA00022496"/>
    </source>
</evidence>
<dbReference type="InterPro" id="IPR036942">
    <property type="entry name" value="Beta-barrel_TonB_sf"/>
</dbReference>
<dbReference type="STRING" id="582744.Msip34_1579"/>
<sequence precursor="true">MQHRHTQGRFSRKRIVNAVQLTLLALPLSLMTLPLSHIVQAAEQQASNARQYQIPAGSLSRVLSQFAAEAGIELSVDGALTAGRQSAGLQGRYTVNAGLAALLANTGLEAATLGDGGYTLRKAEAQPQPSSKAEQLPEVSISAAAEQESPTGPAKGYVAKRSLTATKTDTAVIESPQSIAIVTREQMDMQGVQSVSDALRYTAGVLAEANGPDPRADSISIRGFDSNGRDQYRDGLRSYAFNNQGGTVIEPYGLERVEILRGPSSILYGQGGPGGLINLVSKRPTDKPLHEVQVQLGSYDRKQLAGDFGGLLTDDGTLSYRLTALVRDSDTQIDYVKDDRVFIAPAITWRPSDFTTLTVLADYQKNERGQGYQAWPRVGTLYSSAYGKISTSRFVGEPGIDKFNQERYSLGYQFEHIFNDNVLFRQNLRYQNMKSTTVSTYMTGLQSDQRTVGRFSGGSWDDVDNLAIDNHVQLKWGQGQDIEHTALIGLDAQKMKSHVDETFATVSSLDLYNPVYGTATPNYSVTGDTTQRLRQTGLYLQDQIKIAQKWVVTLGGRRDWARTSTRDYLDDSNSDHQNDSANTWRTGVVYLADNGWAPYASYTESFLPVIGRTSEARGNTPFKPETGKQYELGARYQPAGQRTMLTFSVFDLTRQNVTTDDPLDAGSKLIQRGEVQSRGFEAEAKSQLDNGLDLVASYTYTLLEITKSNDGVKGNTPSGAPKHAAALWANYRLPESILAGLTVGGGLRYIGSTYGTDENTYKLPSYTLVDASLRYDLASLGDQWKGWKFALNASNLFDKEYVATCGYYGDGCKWGYRRNVMGTLTYSW</sequence>
<dbReference type="Pfam" id="PF07715">
    <property type="entry name" value="Plug"/>
    <property type="match status" value="1"/>
</dbReference>
<dbReference type="InterPro" id="IPR012910">
    <property type="entry name" value="Plug_dom"/>
</dbReference>
<dbReference type="PANTHER" id="PTHR32552">
    <property type="entry name" value="FERRICHROME IRON RECEPTOR-RELATED"/>
    <property type="match status" value="1"/>
</dbReference>
<keyword evidence="7" id="KW-0732">Signal</keyword>
<evidence type="ECO:0000256" key="10">
    <source>
        <dbReference type="ARBA" id="ARBA00023077"/>
    </source>
</evidence>
<comment type="subcellular location">
    <subcellularLocation>
        <location evidence="1 14">Cell outer membrane</location>
        <topology evidence="1 14">Multi-pass membrane protein</topology>
    </subcellularLocation>
</comment>
<dbReference type="SUPFAM" id="SSF56935">
    <property type="entry name" value="Porins"/>
    <property type="match status" value="1"/>
</dbReference>
<keyword evidence="3 14" id="KW-0813">Transport</keyword>
<dbReference type="NCBIfam" id="TIGR01783">
    <property type="entry name" value="TonB-siderophor"/>
    <property type="match status" value="1"/>
</dbReference>
<evidence type="ECO:0000259" key="17">
    <source>
        <dbReference type="SMART" id="SM00965"/>
    </source>
</evidence>
<evidence type="ECO:0000256" key="13">
    <source>
        <dbReference type="ARBA" id="ARBA00023237"/>
    </source>
</evidence>
<dbReference type="Gene3D" id="3.55.50.30">
    <property type="match status" value="1"/>
</dbReference>
<evidence type="ECO:0000256" key="1">
    <source>
        <dbReference type="ARBA" id="ARBA00004571"/>
    </source>
</evidence>
<dbReference type="InterPro" id="IPR039426">
    <property type="entry name" value="TonB-dep_rcpt-like"/>
</dbReference>
<dbReference type="PANTHER" id="PTHR32552:SF68">
    <property type="entry name" value="FERRICHROME OUTER MEMBRANE TRANSPORTER_PHAGE RECEPTOR"/>
    <property type="match status" value="1"/>
</dbReference>
<dbReference type="EMBL" id="CP001674">
    <property type="protein sequence ID" value="ACT50824.1"/>
    <property type="molecule type" value="Genomic_DNA"/>
</dbReference>
<organism evidence="18 19">
    <name type="scientific">Methylovorus glucosotrophus (strain SIP3-4)</name>
    <dbReference type="NCBI Taxonomy" id="582744"/>
    <lineage>
        <taxon>Bacteria</taxon>
        <taxon>Pseudomonadati</taxon>
        <taxon>Pseudomonadota</taxon>
        <taxon>Betaproteobacteria</taxon>
        <taxon>Nitrosomonadales</taxon>
        <taxon>Methylophilaceae</taxon>
        <taxon>Methylovorus</taxon>
    </lineage>
</organism>
<dbReference type="InterPro" id="IPR037066">
    <property type="entry name" value="Plug_dom_sf"/>
</dbReference>
<dbReference type="Pfam" id="PF07660">
    <property type="entry name" value="STN"/>
    <property type="match status" value="1"/>
</dbReference>
<keyword evidence="10 15" id="KW-0798">TonB box</keyword>
<evidence type="ECO:0000256" key="6">
    <source>
        <dbReference type="ARBA" id="ARBA00022692"/>
    </source>
</evidence>
<dbReference type="InterPro" id="IPR010105">
    <property type="entry name" value="TonB_sidphr_rcpt"/>
</dbReference>
<dbReference type="GO" id="GO:0009279">
    <property type="term" value="C:cell outer membrane"/>
    <property type="evidence" value="ECO:0007669"/>
    <property type="project" value="UniProtKB-SubCell"/>
</dbReference>
<evidence type="ECO:0000256" key="9">
    <source>
        <dbReference type="ARBA" id="ARBA00023065"/>
    </source>
</evidence>
<dbReference type="GO" id="GO:0015891">
    <property type="term" value="P:siderophore transport"/>
    <property type="evidence" value="ECO:0007669"/>
    <property type="project" value="InterPro"/>
</dbReference>
<dbReference type="GO" id="GO:0038023">
    <property type="term" value="F:signaling receptor activity"/>
    <property type="evidence" value="ECO:0007669"/>
    <property type="project" value="InterPro"/>
</dbReference>
<proteinExistence type="inferred from homology"/>
<dbReference type="Pfam" id="PF00593">
    <property type="entry name" value="TonB_dep_Rec_b-barrel"/>
    <property type="match status" value="1"/>
</dbReference>
<dbReference type="PROSITE" id="PS52016">
    <property type="entry name" value="TONB_DEPENDENT_REC_3"/>
    <property type="match status" value="1"/>
</dbReference>
<evidence type="ECO:0000256" key="14">
    <source>
        <dbReference type="PROSITE-ProRule" id="PRU01360"/>
    </source>
</evidence>
<reference evidence="19" key="1">
    <citation type="submission" date="2009-07" db="EMBL/GenBank/DDBJ databases">
        <title>Complete sequence of chromosome of Methylovorus sp. SIP3-4.</title>
        <authorList>
            <person name="Lucas S."/>
            <person name="Copeland A."/>
            <person name="Lapidus A."/>
            <person name="Glavina del Rio T."/>
            <person name="Tice H."/>
            <person name="Bruce D."/>
            <person name="Goodwin L."/>
            <person name="Pitluck S."/>
            <person name="Clum A."/>
            <person name="Larimer F."/>
            <person name="Land M."/>
            <person name="Hauser L."/>
            <person name="Kyrpides N."/>
            <person name="Mikhailova N."/>
            <person name="Kayluzhnaya M."/>
            <person name="Chistoserdova L."/>
        </authorList>
    </citation>
    <scope>NUCLEOTIDE SEQUENCE [LARGE SCALE GENOMIC DNA]</scope>
    <source>
        <strain evidence="19">SIP3-4</strain>
    </source>
</reference>
<keyword evidence="6 14" id="KW-0812">Transmembrane</keyword>
<dbReference type="Gene3D" id="2.40.170.20">
    <property type="entry name" value="TonB-dependent receptor, beta-barrel domain"/>
    <property type="match status" value="1"/>
</dbReference>
<evidence type="ECO:0000256" key="3">
    <source>
        <dbReference type="ARBA" id="ARBA00022448"/>
    </source>
</evidence>
<dbReference type="InterPro" id="IPR000531">
    <property type="entry name" value="Beta-barrel_TonB"/>
</dbReference>